<gene>
    <name evidence="2" type="ORF">AWC38_SpisGene18515</name>
</gene>
<dbReference type="PROSITE" id="PS51688">
    <property type="entry name" value="ICA"/>
    <property type="match status" value="1"/>
</dbReference>
<dbReference type="InterPro" id="IPR009474">
    <property type="entry name" value="BrxB/BrxA"/>
</dbReference>
<dbReference type="InterPro" id="IPR006775">
    <property type="entry name" value="GH116_catalytic"/>
</dbReference>
<dbReference type="Pfam" id="PF04685">
    <property type="entry name" value="DUF608"/>
    <property type="match status" value="1"/>
</dbReference>
<dbReference type="EMBL" id="LSMT01000491">
    <property type="protein sequence ID" value="PFX17175.1"/>
    <property type="molecule type" value="Genomic_DNA"/>
</dbReference>
<organism evidence="2">
    <name type="scientific">Stylophora pistillata</name>
    <name type="common">Smooth cauliflower coral</name>
    <dbReference type="NCBI Taxonomy" id="50429"/>
    <lineage>
        <taxon>Eukaryota</taxon>
        <taxon>Metazoa</taxon>
        <taxon>Cnidaria</taxon>
        <taxon>Anthozoa</taxon>
        <taxon>Hexacorallia</taxon>
        <taxon>Scleractinia</taxon>
        <taxon>Astrocoeniina</taxon>
        <taxon>Pocilloporidae</taxon>
        <taxon>Stylophora</taxon>
    </lineage>
</organism>
<comment type="caution">
    <text evidence="2">The sequence shown here is derived from an EMBL/GenBank/DDBJ whole genome shotgun (WGS) entry which is preliminary data.</text>
</comment>
<dbReference type="NCBIfam" id="TIGR04191">
    <property type="entry name" value="YphP_YqiW"/>
    <property type="match status" value="1"/>
</dbReference>
<sequence length="3640" mass="385332">MKYVVLSSNSSGDFEWQSVSATGQLIGTPPTIPKFDLTSDDLSITGGVNALLIANDIKIKNGAVTNDKLNANSVTNYKLAPNSVETSKIKDRSITNIKIAPNSVETSKIKDRSITNTKIAPNSITASKIKPSSTSIADRGLRDNSISSSKLSNFSVTADKLALNSVGVLNIRDFSVTTSKLALGSVTTGVSKLSHSFSVDDVLLTSSGTDVPVWGGGGLDSGGADIISLGAGAGGGGSRNIFIGSSSGASNVSGFDNVFIGFGSGSSNTSGSGNVFIGFGSGGSSGSANVTGTGNVFIGGDSEAGLANTSGTGNVFIGNRVASANTTGEKNVILNYNFDGTFSGVRKNNPNTISESVIISGNKNNAVISRAERVGEKNVFISYTTSSLIGIKAKDVVVIGDSIMSAAATDKDFAKGIVAIGADALKNQTPTGYSNNNASVYVGYSSGNHIQNETLKNTFLGAYSGMNIEKGNGLGVAIGFESAQNTLASSLKVNATKQEKFVYVGYKSGSSKNTVDPEVVLVGSGAGDSSKNSYRNTAVGFSAGNKYFYDINNVFLGAYAGFSSKRSSLTSASTVSDRTSNNVFIGYEAGLNGTEDRHNINIGWNAGKENNKTYNLFVGHSAGKSDSDSEQTLVIGNSAGSNITDSDSNVLIGSNAGNSLETGAGKNAIFGFNSGANGGTSYEQNVFIGANAGNKNNADNNVFIGAEAGKENSTANTNTFIGAYAGKKVTTSAKNLFVGYNAGLRTTSGRGENVMIGHSSGGGAGSATSIRNTFVGYKTGEVNNTNYGVFIGSEAGKANTSGGENVFFGTKAGSSNTTGEKNVFLGYNAGASNTTGDFNVFIGSGAGSSITTGEKNTIIGKNAGSSITTGDKNVIIGKDAGTSITTGDKNIIIGKNAGNTITTGSNNIIIGTNADAYDATEDNQVNIDGWVTARGNKMGIAGTPSGQAKTIEISGVARLDSLTVGANKPTVSASDLVIKQTATSITGLDPFWGSNANAWTVFRTQVIERTVVGLPMKKRLYKYVTNQDMLYTNQRTALNIASLSGATTVFSLNFDGISSTAGTITWSSDSRLKRKIKPLGKVLDKIMGMRGVYYRMKNGLPTPDKRIGFIAQEVEKFFPELVYLSQIMGGNYKALDYDKVSIGAKKTNPSAQLEIASSDKGFLIPRVALKGLKDTSTIKKGNAEGMVIYNTTYSLDISAGFYYWDGDVWIRFGDPSAGILNLDNITLEYYTPAKIMRVKPLGIKSSEIADGAVTMEKLADGAVTTEKFADGAVATEKIADGAVTTDKLADGAVTTEKLADAGLPAYANISSIPLADKPVAITNKGYKSGEKNTSDGNIFIGGSSGSANVTGTGNVFIGADSELTQPMEQELVTAGFQPLKNAETVTEKFLEKGNALVVINSVCGCAAGTARPGAIDSLKSTNRPEKLLTVFAGVDKEAVDAVRSFMMPFPPSSPCMAIFKDGSGSGTSITTGTDNSFVGDKSGSAATTGQYQIYLGYNAGASVKTGSSNVMMGHNSGTNGGNAQTKNVFIGNHSGYDNTADKSVFIGSESGRENTGAGNTFVGTLSGKNNTSGAGNTFFGYHSGKENTTGERNTYLGSSAGSLNKTGEDNTLVGKNAGKVITTSRNTMVGVSAGEKNTSGAGNTYIGSSAGAQCTDCKEAVYFGYKSGFNVKSGDSQDVMIGAYSGGTGTTSTGSKNTFMGAYSGNNNTGDKNTFIGYYSGAANTGDDNTFIGNESGKANTTASKNVFVGYLSGTSNTTKGSNTFIGAYAGQNNTGGDNTFIGSSSGSANTTGDENVFVGYKSGVANTTANQNTFVGHYSGKETTSSGENVFLGMYAGAEVETGDGRNVMIGYNAGGNKGSTVANNTFIGYRAGQSNTGNNNVFVGHQTAIRNDSGSNNTMAGVNILQQSTSGIIPNNNDDVIIGVDAARYLRGTVKNNIFIGYQAGGYSQASNTAIHSGYLMQDNICIGALACGEMGSNTYRLSTLSWKSPEADGNIMIGDETGGGIYGSNNIMITGGDYRNYFGDRNIRISPKRYISSGLTIGQDQDLSLDIHGWITGRGNGSSRYVGIGGNASSDHEFRVFGAGFFGGVMAVGGLNAVLSPVVIGLRDNSISSSKLSNFSVTADKLALNSVGVLNIRDFSVTTSKLALGSVTTGVSKLSHSFSVDDVLLTSSGTDVPVWGGGGLDSGGADIISLGAGAGGGGSRNIFIGSSSGASNVSGFDNVFIGFGSGSSNTSGSGNVFIGFGSGSSNTSGSGNTFIGSDSGSSNVTGAKNQTGTGLNVMVGYNAGGNDGTTVNNNTYLGYRSGQKTTGNENTFIAANSAGANTTGSENTFIGYEAGNSNTTASKNLFAGYRAGYFAETSPTNVIMAARAGYNLKSGDGENVFLGYEAGYGTANSAQKYNTFIGYQAGYESNADENVAIGYNAAVNMTTASENVVIGADAGKQTDEGGKNVFIGSEACKNCNGADAERNVIIGYKTAEGIDKGKKVMIGANTGKNRSRKGKDVFIGYNNAIETYNNYHGSVDTYAGGIMIGTNNGNGRSDRDIGGATLIGHDLQFQNYHDFPNTTYPHRVKQLSIGGKIACLQILTRSDRIQCGFGDIATDDLLEKGRGVFNTDYNVAITDALGINDEPEFTSGGTTVDARVKVDGNISFVRAAMNGARNKQKYEISDRNAGVGPWPTPVHEGYGDAAHDLQNSPENEGRLYAMEGVYLGEGTCTHVFHYEQTLGRLFPNLARQLRTQIDYGLSFKKEGIIGYRGEFSGIGKHDGRGYAVDGQAGTILRAYREYKTAPDKKYLTKNWEKIKKSIVYMIAHDREKTGKADGILEGKQYNTLDKIWQGKIPWLSSMYNAALLAGVEMARVMDDATFAEKCKQIATEGKKNMSSQLFNGSYFYAIRDPKNKQKPNAGIGCHIDQMLGQAWAMQVGLPRVLPAKQTQKALHSIFKYNYQKNIAKYLDTATIKNARFYALDKEAGTVICSFPKGGAKQAKGTDASEWDNLVVGYFSECMTGFTYQAAAHMIAEGMINPAFEMIRAIDARYAPEKRNPYNEIEYGNHYTRAMSSYGCFVSICGFDIEQPKGMLSFAPKYTPKNFKAAFTTGTSWGSFSQKRTNNHQKNTLAFEYGHFTLQKLILETVQPSKTISKSYGGFYLGLIGWFFGRDFDDSCDGTSTIEHSLRPFDECYFFDIGKFIGDAKGVKNRNVKVINDIEILQDTWRELYGGGWWNEWGMCLAGAIAGGAAATIAFGATVDAAYRRWPNDDEVIAMQAKIVEMSKENLSFFKGFDVGNLWADDFGWWGLMGLNAYKHLSRAGHNALADEYLNLATNCWRHKKTIAYDTTSNAVPVPHGCRNGDANRGSMGVKNTVTNVLLFLLSTRIYRLSLEQPIADNEKYIEMAYRQWIWFDTWFNLKKYEYLRKIHPAGSLVQERPMAEFEGSDYTGKEHPYWDEGWVWTGDQAMMVAALTDMYLVRKQLASWISKHRVAANFKLIDFEKRVLYLIREIGKGIQSAFVGIDDGIIREAPCLSSFGHVHGRDYLAGRGILMRYINSKEVGELLGIDLSENIKATARAIWQNRNKENNQFNPEFTSIENDKLYIKRFKKKWGYADEVYKWDLKNMKEKNKFGVCQSIGLDAFGAVIRIHK</sequence>
<dbReference type="SUPFAM" id="SSF48208">
    <property type="entry name" value="Six-hairpin glycosidases"/>
    <property type="match status" value="1"/>
</dbReference>
<dbReference type="Pfam" id="PF06491">
    <property type="entry name" value="Disulph_isomer"/>
    <property type="match status" value="1"/>
</dbReference>
<dbReference type="InterPro" id="IPR012341">
    <property type="entry name" value="6hp_glycosidase-like_sf"/>
</dbReference>
<proteinExistence type="predicted"/>
<dbReference type="Gene3D" id="1.50.10.10">
    <property type="match status" value="1"/>
</dbReference>
<evidence type="ECO:0000313" key="2">
    <source>
        <dbReference type="EMBL" id="PFX17175.1"/>
    </source>
</evidence>
<dbReference type="InterPro" id="IPR008928">
    <property type="entry name" value="6-hairpin_glycosidase_sf"/>
</dbReference>
<dbReference type="PANTHER" id="PTHR12654">
    <property type="entry name" value="BILE ACID BETA-GLUCOSIDASE-RELATED"/>
    <property type="match status" value="1"/>
</dbReference>
<reference evidence="2" key="1">
    <citation type="journal article" date="2017" name="J. ISSAAS">
        <title>Comparative analysis of the genomes of Stylophora pistillata and Acropora digitifera provides evidence for extensive differences between species of corals.</title>
        <authorList>
            <person name="Voolstra C.R."/>
            <person name="Li Y."/>
            <person name="Liew Y.J."/>
            <person name="Baumgarten S."/>
            <person name="Zoccola D."/>
            <person name="Flot J.-F."/>
            <person name="Tambutte S."/>
            <person name="Allemand D."/>
            <person name="Aranda M."/>
        </authorList>
    </citation>
    <scope>NUCLEOTIDE SEQUENCE</scope>
    <source>
        <strain evidence="2">CSM Monaco</strain>
        <tissue evidence="2">Whole animal</tissue>
    </source>
</reference>
<dbReference type="STRING" id="50429.A0A2B4RLM8"/>
<protein>
    <submittedName>
        <fullName evidence="2">UPF0403 protein</fullName>
    </submittedName>
</protein>
<dbReference type="InterPro" id="IPR030392">
    <property type="entry name" value="S74_ICA"/>
</dbReference>
<name>A0A2B4RLM8_STYPI</name>
<dbReference type="InterPro" id="IPR052566">
    <property type="entry name" value="Non-lysos_glucosylceramidase"/>
</dbReference>
<feature type="domain" description="Peptidase S74" evidence="1">
    <location>
        <begin position="1068"/>
        <end position="1162"/>
    </location>
</feature>
<dbReference type="Gene3D" id="3.40.30.10">
    <property type="entry name" value="Glutaredoxin"/>
    <property type="match status" value="1"/>
</dbReference>
<evidence type="ECO:0000259" key="1">
    <source>
        <dbReference type="PROSITE" id="PS51688"/>
    </source>
</evidence>
<dbReference type="GO" id="GO:0005975">
    <property type="term" value="P:carbohydrate metabolic process"/>
    <property type="evidence" value="ECO:0007669"/>
    <property type="project" value="InterPro"/>
</dbReference>
<dbReference type="Pfam" id="PF13884">
    <property type="entry name" value="Peptidase_S74"/>
    <property type="match status" value="1"/>
</dbReference>
<dbReference type="GO" id="GO:0004553">
    <property type="term" value="F:hydrolase activity, hydrolyzing O-glycosyl compounds"/>
    <property type="evidence" value="ECO:0007669"/>
    <property type="project" value="InterPro"/>
</dbReference>
<dbReference type="PANTHER" id="PTHR12654:SF0">
    <property type="entry name" value="NON-LYSOSOMAL GLUCOSYLCERAMIDASE"/>
    <property type="match status" value="1"/>
</dbReference>
<accession>A0A2B4RLM8</accession>
<dbReference type="OrthoDB" id="6019999at2759"/>